<dbReference type="EMBL" id="CP094528">
    <property type="protein sequence ID" value="UOE45728.1"/>
    <property type="molecule type" value="Genomic_DNA"/>
</dbReference>
<protein>
    <submittedName>
        <fullName evidence="1">DUF6230 family protein</fullName>
    </submittedName>
</protein>
<dbReference type="Pfam" id="PF19741">
    <property type="entry name" value="DUF6230"/>
    <property type="match status" value="1"/>
</dbReference>
<evidence type="ECO:0000313" key="1">
    <source>
        <dbReference type="EMBL" id="UOE45728.1"/>
    </source>
</evidence>
<dbReference type="RefSeq" id="WP_243558330.1">
    <property type="nucleotide sequence ID" value="NZ_CP094528.1"/>
</dbReference>
<sequence>MKLKSLTGSRAGRVALAAVPVGIAASLLMGGVAQGAVPVSFAVSGKSFKISADSLVGTGFSQYAGVALTTAGQQGDPKGQTPVAISNITDATLKNLCQSVDVLGPIGLRIEAGQGDKTVTAHDLQIAMSDLKGDAEFTKIRIGVDASTVSGLHQGTAGEFAQDAEGVTINGLKQTSYSTTAGTFNLAGLHLAVVTDGSASCFE</sequence>
<keyword evidence="2" id="KW-1185">Reference proteome</keyword>
<gene>
    <name evidence="1" type="ORF">MTO99_08285</name>
</gene>
<organism evidence="1 2">
    <name type="scientific">Agromyces larvae</name>
    <dbReference type="NCBI Taxonomy" id="2929802"/>
    <lineage>
        <taxon>Bacteria</taxon>
        <taxon>Bacillati</taxon>
        <taxon>Actinomycetota</taxon>
        <taxon>Actinomycetes</taxon>
        <taxon>Micrococcales</taxon>
        <taxon>Microbacteriaceae</taxon>
        <taxon>Agromyces</taxon>
    </lineage>
</organism>
<accession>A0ABY4C2M3</accession>
<evidence type="ECO:0000313" key="2">
    <source>
        <dbReference type="Proteomes" id="UP000832097"/>
    </source>
</evidence>
<dbReference type="Proteomes" id="UP000832097">
    <property type="component" value="Chromosome"/>
</dbReference>
<dbReference type="InterPro" id="IPR046198">
    <property type="entry name" value="DUF6230"/>
</dbReference>
<reference evidence="1 2" key="1">
    <citation type="submission" date="2022-03" db="EMBL/GenBank/DDBJ databases">
        <title>Mucilaginibacter sp. isolated from the gut of Protaetia brevitarsis seulensis larvae.</title>
        <authorList>
            <person name="Won M."/>
            <person name="Kim S.-J."/>
            <person name="Kwon S.-W."/>
        </authorList>
    </citation>
    <scope>NUCLEOTIDE SEQUENCE [LARGE SCALE GENOMIC DNA]</scope>
    <source>
        <strain evidence="1 2">CFWR-12</strain>
    </source>
</reference>
<proteinExistence type="predicted"/>
<name>A0ABY4C2M3_9MICO</name>